<keyword evidence="2" id="KW-1185">Reference proteome</keyword>
<dbReference type="SUPFAM" id="SSF53756">
    <property type="entry name" value="UDP-Glycosyltransferase/glycogen phosphorylase"/>
    <property type="match status" value="1"/>
</dbReference>
<dbReference type="OrthoDB" id="144214at2"/>
<dbReference type="Proteomes" id="UP000008922">
    <property type="component" value="Chromosome"/>
</dbReference>
<dbReference type="STRING" id="926569.ANT_06480"/>
<proteinExistence type="predicted"/>
<sequence>MKRLVKRIEHGLRRRWVHGQANLRLAALDEAVRRASPRADGTAPVVLFNASTRLQGMSLNAGFQRVTAWALQMAGVPVVHFVCQGGMSRCVLGTKPDDPAALPPCAECIAQSRAMYAYSNARWFLPERDDALERSLSGLNLPELMSFEWQDLPLGALCLPGLRWALRRHHLYDDDPTRFLYREYILSAYRVARAFRALLDEVQPQAVVVFNGMFYPEATARWVARQRGLRVISHEVGLRPFTAFFTTGDATAYPIDIPADFTLTPEQEQRLDAYLEQRLQGNFTMAGVRFWPHMRGLEADMLEKIARFRQMVPVFTNVIFDTSQPHSNVLFSNMFEWLDQILEVIRRHPETLFVIRAHPDESRPGKASRESVAQWVDSRGVKQLPNVHFVDSHEYISSYELIQRGKFVALYNSTIGLEASLMGAPVLCAGRARFTQIPTVFFPASAEEYLRQMEAFLETETIEVPPEFRQNARRFLYYQLYRVSLPFDEFLEEDGVWNGYVRVKDLPPQAFDPHQSAVLQVIVNGILHDTPFVLEG</sequence>
<dbReference type="HOGENOM" id="CLU_507766_0_0_0"/>
<dbReference type="KEGG" id="atm:ANT_06480"/>
<dbReference type="InterPro" id="IPR007833">
    <property type="entry name" value="Capsule_polysaccharide_synth"/>
</dbReference>
<gene>
    <name evidence="1" type="ordered locus">ANT_06480</name>
</gene>
<name>E8N1S7_ANATU</name>
<dbReference type="GO" id="GO:0000271">
    <property type="term" value="P:polysaccharide biosynthetic process"/>
    <property type="evidence" value="ECO:0007669"/>
    <property type="project" value="InterPro"/>
</dbReference>
<evidence type="ECO:0000313" key="2">
    <source>
        <dbReference type="Proteomes" id="UP000008922"/>
    </source>
</evidence>
<reference evidence="1 2" key="1">
    <citation type="submission" date="2010-12" db="EMBL/GenBank/DDBJ databases">
        <title>Whole genome sequence of Anaerolinea thermophila UNI-1.</title>
        <authorList>
            <person name="Narita-Yamada S."/>
            <person name="Kishi E."/>
            <person name="Watanabe Y."/>
            <person name="Takasaki K."/>
            <person name="Ankai A."/>
            <person name="Oguchi A."/>
            <person name="Fukui S."/>
            <person name="Takahashi M."/>
            <person name="Yashiro I."/>
            <person name="Hosoyama A."/>
            <person name="Sekiguchi Y."/>
            <person name="Hanada S."/>
            <person name="Fujita N."/>
        </authorList>
    </citation>
    <scope>NUCLEOTIDE SEQUENCE [LARGE SCALE GENOMIC DNA]</scope>
    <source>
        <strain evidence="2">DSM 14523 / JCM 11388 / NBRC 100420 / UNI-1</strain>
    </source>
</reference>
<dbReference type="GO" id="GO:0015774">
    <property type="term" value="P:polysaccharide transport"/>
    <property type="evidence" value="ECO:0007669"/>
    <property type="project" value="InterPro"/>
</dbReference>
<protein>
    <submittedName>
        <fullName evidence="1">Capsule polysaccharide biosynthesis family protein</fullName>
    </submittedName>
</protein>
<dbReference type="RefSeq" id="WP_013559077.1">
    <property type="nucleotide sequence ID" value="NC_014960.1"/>
</dbReference>
<accession>E8N1S7</accession>
<dbReference type="InParanoid" id="E8N1S7"/>
<dbReference type="AlphaFoldDB" id="E8N1S7"/>
<dbReference type="EMBL" id="AP012029">
    <property type="protein sequence ID" value="BAJ62682.1"/>
    <property type="molecule type" value="Genomic_DNA"/>
</dbReference>
<organism evidence="1 2">
    <name type="scientific">Anaerolinea thermophila (strain DSM 14523 / JCM 11388 / NBRC 100420 / UNI-1)</name>
    <dbReference type="NCBI Taxonomy" id="926569"/>
    <lineage>
        <taxon>Bacteria</taxon>
        <taxon>Bacillati</taxon>
        <taxon>Chloroflexota</taxon>
        <taxon>Anaerolineae</taxon>
        <taxon>Anaerolineales</taxon>
        <taxon>Anaerolineaceae</taxon>
        <taxon>Anaerolinea</taxon>
    </lineage>
</organism>
<dbReference type="Gene3D" id="3.40.50.2000">
    <property type="entry name" value="Glycogen Phosphorylase B"/>
    <property type="match status" value="2"/>
</dbReference>
<dbReference type="Pfam" id="PF05159">
    <property type="entry name" value="Capsule_synth"/>
    <property type="match status" value="1"/>
</dbReference>
<evidence type="ECO:0000313" key="1">
    <source>
        <dbReference type="EMBL" id="BAJ62682.1"/>
    </source>
</evidence>
<dbReference type="eggNOG" id="COG0381">
    <property type="taxonomic scope" value="Bacteria"/>
</dbReference>